<dbReference type="InterPro" id="IPR024078">
    <property type="entry name" value="LmbE-like_dom_sf"/>
</dbReference>
<keyword evidence="3" id="KW-0812">Transmembrane</keyword>
<name>A0AAV9HT23_9PEZI</name>
<dbReference type="PANTHER" id="PTHR12993">
    <property type="entry name" value="N-ACETYLGLUCOSAMINYL-PHOSPHATIDYLINOSITOL DE-N-ACETYLASE-RELATED"/>
    <property type="match status" value="1"/>
</dbReference>
<proteinExistence type="inferred from homology"/>
<reference evidence="4" key="2">
    <citation type="submission" date="2023-06" db="EMBL/GenBank/DDBJ databases">
        <authorList>
            <consortium name="Lawrence Berkeley National Laboratory"/>
            <person name="Mondo S.J."/>
            <person name="Hensen N."/>
            <person name="Bonometti L."/>
            <person name="Westerberg I."/>
            <person name="Brannstrom I.O."/>
            <person name="Guillou S."/>
            <person name="Cros-Aarteil S."/>
            <person name="Calhoun S."/>
            <person name="Haridas S."/>
            <person name="Kuo A."/>
            <person name="Pangilinan J."/>
            <person name="Riley R."/>
            <person name="Labutti K."/>
            <person name="Andreopoulos B."/>
            <person name="Lipzen A."/>
            <person name="Chen C."/>
            <person name="Yanf M."/>
            <person name="Daum C."/>
            <person name="Ng V."/>
            <person name="Clum A."/>
            <person name="Steindorff A."/>
            <person name="Ohm R."/>
            <person name="Martin F."/>
            <person name="Silar P."/>
            <person name="Natvig D."/>
            <person name="Lalanne C."/>
            <person name="Gautier V."/>
            <person name="Ament-Velasquez S.L."/>
            <person name="Kruys A."/>
            <person name="Hutchinson M.I."/>
            <person name="Powell A.J."/>
            <person name="Barry K."/>
            <person name="Miller A.N."/>
            <person name="Grigoriev I.V."/>
            <person name="Debuchy R."/>
            <person name="Gladieux P."/>
            <person name="Thoren M.H."/>
            <person name="Johannesson H."/>
        </authorList>
    </citation>
    <scope>NUCLEOTIDE SEQUENCE</scope>
    <source>
        <strain evidence="4">PSN324</strain>
    </source>
</reference>
<evidence type="ECO:0000256" key="2">
    <source>
        <dbReference type="ARBA" id="ARBA00012176"/>
    </source>
</evidence>
<protein>
    <recommendedName>
        <fullName evidence="2">N-acetylglucosaminylphosphatidylinositol deacetylase</fullName>
        <ecNumber evidence="2">3.5.1.89</ecNumber>
    </recommendedName>
</protein>
<reference evidence="4" key="1">
    <citation type="journal article" date="2023" name="Mol. Phylogenet. Evol.">
        <title>Genome-scale phylogeny and comparative genomics of the fungal order Sordariales.</title>
        <authorList>
            <person name="Hensen N."/>
            <person name="Bonometti L."/>
            <person name="Westerberg I."/>
            <person name="Brannstrom I.O."/>
            <person name="Guillou S."/>
            <person name="Cros-Aarteil S."/>
            <person name="Calhoun S."/>
            <person name="Haridas S."/>
            <person name="Kuo A."/>
            <person name="Mondo S."/>
            <person name="Pangilinan J."/>
            <person name="Riley R."/>
            <person name="LaButti K."/>
            <person name="Andreopoulos B."/>
            <person name="Lipzen A."/>
            <person name="Chen C."/>
            <person name="Yan M."/>
            <person name="Daum C."/>
            <person name="Ng V."/>
            <person name="Clum A."/>
            <person name="Steindorff A."/>
            <person name="Ohm R.A."/>
            <person name="Martin F."/>
            <person name="Silar P."/>
            <person name="Natvig D.O."/>
            <person name="Lalanne C."/>
            <person name="Gautier V."/>
            <person name="Ament-Velasquez S.L."/>
            <person name="Kruys A."/>
            <person name="Hutchinson M.I."/>
            <person name="Powell A.J."/>
            <person name="Barry K."/>
            <person name="Miller A.N."/>
            <person name="Grigoriev I.V."/>
            <person name="Debuchy R."/>
            <person name="Gladieux P."/>
            <person name="Hiltunen Thoren M."/>
            <person name="Johannesson H."/>
        </authorList>
    </citation>
    <scope>NUCLEOTIDE SEQUENCE</scope>
    <source>
        <strain evidence="4">PSN324</strain>
    </source>
</reference>
<comment type="caution">
    <text evidence="4">The sequence shown here is derived from an EMBL/GenBank/DDBJ whole genome shotgun (WGS) entry which is preliminary data.</text>
</comment>
<feature type="transmembrane region" description="Helical" evidence="3">
    <location>
        <begin position="23"/>
        <end position="46"/>
    </location>
</feature>
<dbReference type="InterPro" id="IPR003737">
    <property type="entry name" value="GlcNAc_PI_deacetylase-related"/>
</dbReference>
<dbReference type="Proteomes" id="UP001321749">
    <property type="component" value="Unassembled WGS sequence"/>
</dbReference>
<evidence type="ECO:0000256" key="3">
    <source>
        <dbReference type="SAM" id="Phobius"/>
    </source>
</evidence>
<gene>
    <name evidence="4" type="ORF">QBC42DRAFT_295376</name>
</gene>
<accession>A0AAV9HT23</accession>
<dbReference type="EMBL" id="MU864952">
    <property type="protein sequence ID" value="KAK4464035.1"/>
    <property type="molecule type" value="Genomic_DNA"/>
</dbReference>
<dbReference type="GO" id="GO:0000225">
    <property type="term" value="F:N-acetylglucosaminylphosphatidylinositol deacetylase activity"/>
    <property type="evidence" value="ECO:0007669"/>
    <property type="project" value="UniProtKB-EC"/>
</dbReference>
<dbReference type="GO" id="GO:0005783">
    <property type="term" value="C:endoplasmic reticulum"/>
    <property type="evidence" value="ECO:0007669"/>
    <property type="project" value="TreeGrafter"/>
</dbReference>
<dbReference type="Pfam" id="PF02585">
    <property type="entry name" value="PIG-L"/>
    <property type="match status" value="1"/>
</dbReference>
<organism evidence="4 5">
    <name type="scientific">Cladorrhinum samala</name>
    <dbReference type="NCBI Taxonomy" id="585594"/>
    <lineage>
        <taxon>Eukaryota</taxon>
        <taxon>Fungi</taxon>
        <taxon>Dikarya</taxon>
        <taxon>Ascomycota</taxon>
        <taxon>Pezizomycotina</taxon>
        <taxon>Sordariomycetes</taxon>
        <taxon>Sordariomycetidae</taxon>
        <taxon>Sordariales</taxon>
        <taxon>Podosporaceae</taxon>
        <taxon>Cladorrhinum</taxon>
    </lineage>
</organism>
<keyword evidence="5" id="KW-1185">Reference proteome</keyword>
<dbReference type="SUPFAM" id="SSF102588">
    <property type="entry name" value="LmbE-like"/>
    <property type="match status" value="1"/>
</dbReference>
<dbReference type="AlphaFoldDB" id="A0AAV9HT23"/>
<comment type="similarity">
    <text evidence="1">Belongs to the PIGL family.</text>
</comment>
<keyword evidence="3" id="KW-1133">Transmembrane helix</keyword>
<dbReference type="PANTHER" id="PTHR12993:SF11">
    <property type="entry name" value="N-ACETYLGLUCOSAMINYL-PHOSPHATIDYLINOSITOL DE-N-ACETYLASE"/>
    <property type="match status" value="1"/>
</dbReference>
<sequence>MATKLLGRPAQFLSRIPRPALRWAVRVAILAVVTPVILQWLIAYVVGNDARLLPPQLQHAKNLLVVTAHPDDECLFFSPSILGVLDRNKNVMGGLLVMSTGNNYGKGGLRRQELKGSCKSLGIHSQRCVALDHPDLQDDPKRWWNTQLIESSVHEHVVKWEVDAIITFDEGGVSGHINHRAVSAAVRHYTATNPKAPVAYSLTTTSLIRKYTILGDLPLTALPFMWRILEALCYPARKVDPDHSHRALAANTWHRYLLTRGAFASHGSQYTWDRYLYMVLSRYVWFNDLKRLPHVSDSQQGRA</sequence>
<dbReference type="Gene3D" id="3.40.50.10320">
    <property type="entry name" value="LmbE-like"/>
    <property type="match status" value="1"/>
</dbReference>
<evidence type="ECO:0000313" key="5">
    <source>
        <dbReference type="Proteomes" id="UP001321749"/>
    </source>
</evidence>
<evidence type="ECO:0000313" key="4">
    <source>
        <dbReference type="EMBL" id="KAK4464035.1"/>
    </source>
</evidence>
<evidence type="ECO:0000256" key="1">
    <source>
        <dbReference type="ARBA" id="ARBA00006066"/>
    </source>
</evidence>
<dbReference type="EC" id="3.5.1.89" evidence="2"/>
<keyword evidence="3" id="KW-0472">Membrane</keyword>